<dbReference type="EMBL" id="JSXS01000013">
    <property type="protein sequence ID" value="KIL33442.1"/>
    <property type="molecule type" value="Genomic_DNA"/>
</dbReference>
<feature type="transmembrane region" description="Helical" evidence="1">
    <location>
        <begin position="12"/>
        <end position="33"/>
    </location>
</feature>
<name>A0ABD3ZZ90_BACIU</name>
<keyword evidence="1" id="KW-0812">Transmembrane</keyword>
<keyword evidence="1" id="KW-0472">Membrane</keyword>
<keyword evidence="1" id="KW-1133">Transmembrane helix</keyword>
<reference evidence="2 3" key="1">
    <citation type="submission" date="2014-11" db="EMBL/GenBank/DDBJ databases">
        <title>Draft Genome Sequences of Nine Bacillus subtilis Strains that Form Spores with High Heat-Resistance.</title>
        <authorList>
            <person name="Krawcyk A.O."/>
            <person name="Berendsen E.M."/>
            <person name="de Jong A."/>
            <person name="Holsappel S."/>
            <person name="Eijlander R.T."/>
            <person name="Wells-Bennik M."/>
            <person name="Kuipers O.P."/>
        </authorList>
    </citation>
    <scope>NUCLEOTIDE SEQUENCE [LARGE SCALE GENOMIC DNA]</scope>
    <source>
        <strain evidence="2 3">B4067</strain>
    </source>
</reference>
<accession>A0ABD3ZZ90</accession>
<dbReference type="AlphaFoldDB" id="A0ABD3ZZ90"/>
<dbReference type="Proteomes" id="UP000031970">
    <property type="component" value="Unassembled WGS sequence"/>
</dbReference>
<evidence type="ECO:0000313" key="2">
    <source>
        <dbReference type="EMBL" id="KIL33442.1"/>
    </source>
</evidence>
<comment type="caution">
    <text evidence="2">The sequence shown here is derived from an EMBL/GenBank/DDBJ whole genome shotgun (WGS) entry which is preliminary data.</text>
</comment>
<proteinExistence type="predicted"/>
<gene>
    <name evidence="2" type="ORF">B4067_4661</name>
</gene>
<organism evidence="2 3">
    <name type="scientific">Bacillus subtilis subsp. subtilis</name>
    <dbReference type="NCBI Taxonomy" id="135461"/>
    <lineage>
        <taxon>Bacteria</taxon>
        <taxon>Bacillati</taxon>
        <taxon>Bacillota</taxon>
        <taxon>Bacilli</taxon>
        <taxon>Bacillales</taxon>
        <taxon>Bacillaceae</taxon>
        <taxon>Bacillus</taxon>
    </lineage>
</organism>
<evidence type="ECO:0000313" key="3">
    <source>
        <dbReference type="Proteomes" id="UP000031970"/>
    </source>
</evidence>
<evidence type="ECO:0000256" key="1">
    <source>
        <dbReference type="SAM" id="Phobius"/>
    </source>
</evidence>
<sequence length="37" mass="4111">MKALLREIGFIVFISLIQGLSVGVAAYIILTFWEVAK</sequence>
<protein>
    <submittedName>
        <fullName evidence="2">Uncharacterized protein</fullName>
    </submittedName>
</protein>